<evidence type="ECO:0000313" key="2">
    <source>
        <dbReference type="Proteomes" id="UP000466794"/>
    </source>
</evidence>
<proteinExistence type="predicted"/>
<name>A0A7K1VAK1_9NOCA</name>
<keyword evidence="2" id="KW-1185">Reference proteome</keyword>
<protein>
    <submittedName>
        <fullName evidence="1">Uncharacterized protein</fullName>
    </submittedName>
</protein>
<evidence type="ECO:0000313" key="1">
    <source>
        <dbReference type="EMBL" id="MVU83128.1"/>
    </source>
</evidence>
<dbReference type="AlphaFoldDB" id="A0A7K1VAK1"/>
<dbReference type="Proteomes" id="UP000466794">
    <property type="component" value="Unassembled WGS sequence"/>
</dbReference>
<gene>
    <name evidence="1" type="ORF">GPX89_38555</name>
</gene>
<accession>A0A7K1VAK1</accession>
<comment type="caution">
    <text evidence="1">The sequence shown here is derived from an EMBL/GenBank/DDBJ whole genome shotgun (WGS) entry which is preliminary data.</text>
</comment>
<organism evidence="1 2">
    <name type="scientific">Nocardia terrae</name>
    <dbReference type="NCBI Taxonomy" id="2675851"/>
    <lineage>
        <taxon>Bacteria</taxon>
        <taxon>Bacillati</taxon>
        <taxon>Actinomycetota</taxon>
        <taxon>Actinomycetes</taxon>
        <taxon>Mycobacteriales</taxon>
        <taxon>Nocardiaceae</taxon>
        <taxon>Nocardia</taxon>
    </lineage>
</organism>
<sequence>MKLRIAGVLGAAAVAGMVAVLVPGIAGASTGTLTSNGRVLVDPTGCVSIMVTDMDTTVVSNGTDQDATFYASHDCSGDPLGTVAAGNSGTPPMAGSFSIQ</sequence>
<dbReference type="EMBL" id="WRPP01000012">
    <property type="protein sequence ID" value="MVU83128.1"/>
    <property type="molecule type" value="Genomic_DNA"/>
</dbReference>
<dbReference type="RefSeq" id="WP_157392719.1">
    <property type="nucleotide sequence ID" value="NZ_WRPP01000012.1"/>
</dbReference>
<reference evidence="1 2" key="1">
    <citation type="submission" date="2019-12" db="EMBL/GenBank/DDBJ databases">
        <title>Nocardia sp. nov. ET3-3 isolated from soil.</title>
        <authorList>
            <person name="Kanchanasin P."/>
            <person name="Tanasupawat S."/>
            <person name="Yuki M."/>
            <person name="Kudo T."/>
        </authorList>
    </citation>
    <scope>NUCLEOTIDE SEQUENCE [LARGE SCALE GENOMIC DNA]</scope>
    <source>
        <strain evidence="1 2">ET3-3</strain>
    </source>
</reference>